<reference evidence="9 10" key="1">
    <citation type="journal article" date="2013" name="PLoS ONE">
        <title>Cultivation and Complete Genome Sequencing of Gloeobacter kilaueensis sp. nov., from a Lava Cave in Kilauea Caldera, Hawai'i.</title>
        <authorList>
            <person name="Saw J.H."/>
            <person name="Schatz M."/>
            <person name="Brown M.V."/>
            <person name="Kunkel D.D."/>
            <person name="Foster J.S."/>
            <person name="Shick H."/>
            <person name="Christensen S."/>
            <person name="Hou S."/>
            <person name="Wan X."/>
            <person name="Donachie S.P."/>
        </authorList>
    </citation>
    <scope>NUCLEOTIDE SEQUENCE [LARGE SCALE GENOMIC DNA]</scope>
    <source>
        <strain evidence="10">JS</strain>
    </source>
</reference>
<evidence type="ECO:0000313" key="9">
    <source>
        <dbReference type="EMBL" id="AGY57344.1"/>
    </source>
</evidence>
<dbReference type="NCBIfam" id="TIGR00195">
    <property type="entry name" value="exoDNase_III"/>
    <property type="match status" value="1"/>
</dbReference>
<dbReference type="Gene3D" id="3.60.10.10">
    <property type="entry name" value="Endonuclease/exonuclease/phosphatase"/>
    <property type="match status" value="1"/>
</dbReference>
<dbReference type="GO" id="GO:0003677">
    <property type="term" value="F:DNA binding"/>
    <property type="evidence" value="ECO:0007669"/>
    <property type="project" value="InterPro"/>
</dbReference>
<comment type="similarity">
    <text evidence="1">Belongs to the DNA repair enzymes AP/ExoA family.</text>
</comment>
<dbReference type="Pfam" id="PF03372">
    <property type="entry name" value="Exo_endo_phos"/>
    <property type="match status" value="1"/>
</dbReference>
<name>U5QIC8_GLOK1</name>
<dbReference type="InterPro" id="IPR020847">
    <property type="entry name" value="AP_endonuclease_F1_BS"/>
</dbReference>
<feature type="active site" description="Proton donor/acceptor" evidence="5">
    <location>
        <position position="177"/>
    </location>
</feature>
<dbReference type="InterPro" id="IPR036691">
    <property type="entry name" value="Endo/exonu/phosph_ase_sf"/>
</dbReference>
<dbReference type="GO" id="GO:0008311">
    <property type="term" value="F:double-stranded DNA 3'-5' DNA exonuclease activity"/>
    <property type="evidence" value="ECO:0007669"/>
    <property type="project" value="UniProtKB-EC"/>
</dbReference>
<dbReference type="Proteomes" id="UP000017396">
    <property type="component" value="Chromosome"/>
</dbReference>
<proteinExistence type="inferred from homology"/>
<feature type="binding site" evidence="6">
    <location>
        <position position="38"/>
    </location>
    <ligand>
        <name>Mg(2+)</name>
        <dbReference type="ChEBI" id="CHEBI:18420"/>
        <label>1</label>
    </ligand>
</feature>
<keyword evidence="2 6" id="KW-0479">Metal-binding</keyword>
<dbReference type="GO" id="GO:0004519">
    <property type="term" value="F:endonuclease activity"/>
    <property type="evidence" value="ECO:0007669"/>
    <property type="project" value="InterPro"/>
</dbReference>
<dbReference type="PROSITE" id="PS00726">
    <property type="entry name" value="AP_NUCLEASE_F1_1"/>
    <property type="match status" value="1"/>
</dbReference>
<evidence type="ECO:0000256" key="2">
    <source>
        <dbReference type="ARBA" id="ARBA00022723"/>
    </source>
</evidence>
<dbReference type="EC" id="3.1.11.2" evidence="9"/>
<dbReference type="EMBL" id="CP003587">
    <property type="protein sequence ID" value="AGY57344.1"/>
    <property type="molecule type" value="Genomic_DNA"/>
</dbReference>
<dbReference type="GO" id="GO:0006281">
    <property type="term" value="P:DNA repair"/>
    <property type="evidence" value="ECO:0007669"/>
    <property type="project" value="InterPro"/>
</dbReference>
<feature type="active site" evidence="5">
    <location>
        <position position="136"/>
    </location>
</feature>
<dbReference type="PROSITE" id="PS51435">
    <property type="entry name" value="AP_NUCLEASE_F1_4"/>
    <property type="match status" value="1"/>
</dbReference>
<dbReference type="KEGG" id="glj:GKIL_1098"/>
<comment type="cofactor">
    <cofactor evidence="6">
        <name>Mg(2+)</name>
        <dbReference type="ChEBI" id="CHEBI:18420"/>
    </cofactor>
    <cofactor evidence="6">
        <name>Mn(2+)</name>
        <dbReference type="ChEBI" id="CHEBI:29035"/>
    </cofactor>
    <text evidence="6">Probably binds two magnesium or manganese ions per subunit.</text>
</comment>
<feature type="binding site" evidence="6">
    <location>
        <position position="277"/>
    </location>
    <ligand>
        <name>Mg(2+)</name>
        <dbReference type="ChEBI" id="CHEBI:18420"/>
        <label>1</label>
    </ligand>
</feature>
<evidence type="ECO:0000256" key="4">
    <source>
        <dbReference type="ARBA" id="ARBA00022842"/>
    </source>
</evidence>
<feature type="site" description="Interaction with DNA substrate" evidence="7">
    <location>
        <position position="278"/>
    </location>
</feature>
<feature type="active site" description="Proton acceptor" evidence="5">
    <location>
        <position position="278"/>
    </location>
</feature>
<dbReference type="GO" id="GO:0046872">
    <property type="term" value="F:metal ion binding"/>
    <property type="evidence" value="ECO:0007669"/>
    <property type="project" value="UniProtKB-KW"/>
</dbReference>
<dbReference type="AlphaFoldDB" id="U5QIC8"/>
<dbReference type="HOGENOM" id="CLU_027539_0_1_3"/>
<evidence type="ECO:0000256" key="5">
    <source>
        <dbReference type="PIRSR" id="PIRSR604808-1"/>
    </source>
</evidence>
<feature type="site" description="Important for catalytic activity" evidence="7">
    <location>
        <position position="248"/>
    </location>
</feature>
<evidence type="ECO:0000256" key="1">
    <source>
        <dbReference type="ARBA" id="ARBA00007092"/>
    </source>
</evidence>
<dbReference type="InterPro" id="IPR037493">
    <property type="entry name" value="ExoIII-like"/>
</dbReference>
<dbReference type="InterPro" id="IPR005135">
    <property type="entry name" value="Endo/exonuclease/phosphatase"/>
</dbReference>
<keyword evidence="3 9" id="KW-0378">Hydrolase</keyword>
<dbReference type="eggNOG" id="COG0708">
    <property type="taxonomic scope" value="Bacteria"/>
</dbReference>
<feature type="binding site" evidence="6">
    <location>
        <position position="278"/>
    </location>
    <ligand>
        <name>Mg(2+)</name>
        <dbReference type="ChEBI" id="CHEBI:18420"/>
        <label>1</label>
    </ligand>
</feature>
<evidence type="ECO:0000256" key="6">
    <source>
        <dbReference type="PIRSR" id="PIRSR604808-2"/>
    </source>
</evidence>
<keyword evidence="4 6" id="KW-0460">Magnesium</keyword>
<feature type="domain" description="Endonuclease/exonuclease/phosphatase" evidence="8">
    <location>
        <begin position="35"/>
        <end position="278"/>
    </location>
</feature>
<accession>U5QIC8</accession>
<dbReference type="NCBIfam" id="TIGR00633">
    <property type="entry name" value="xth"/>
    <property type="match status" value="1"/>
</dbReference>
<dbReference type="STRING" id="1183438.GKIL_1098"/>
<dbReference type="CDD" id="cd09086">
    <property type="entry name" value="ExoIII-like_AP-endo"/>
    <property type="match status" value="1"/>
</dbReference>
<dbReference type="PATRIC" id="fig|1183438.3.peg.1083"/>
<feature type="binding site" evidence="6">
    <location>
        <position position="177"/>
    </location>
    <ligand>
        <name>Mg(2+)</name>
        <dbReference type="ChEBI" id="CHEBI:18420"/>
        <label>1</label>
    </ligand>
</feature>
<dbReference type="PANTHER" id="PTHR43250:SF2">
    <property type="entry name" value="EXODEOXYRIBONUCLEASE III"/>
    <property type="match status" value="1"/>
</dbReference>
<keyword evidence="10" id="KW-1185">Reference proteome</keyword>
<dbReference type="InterPro" id="IPR004808">
    <property type="entry name" value="AP_endonuc_1"/>
</dbReference>
<feature type="binding site" evidence="6">
    <location>
        <position position="179"/>
    </location>
    <ligand>
        <name>Mg(2+)</name>
        <dbReference type="ChEBI" id="CHEBI:18420"/>
        <label>1</label>
    </ligand>
</feature>
<evidence type="ECO:0000259" key="8">
    <source>
        <dbReference type="Pfam" id="PF03372"/>
    </source>
</evidence>
<dbReference type="SUPFAM" id="SSF56219">
    <property type="entry name" value="DNase I-like"/>
    <property type="match status" value="1"/>
</dbReference>
<protein>
    <submittedName>
        <fullName evidence="9">Exodeoxyribonuclease III</fullName>
        <ecNumber evidence="9">3.1.11.2</ecNumber>
    </submittedName>
</protein>
<gene>
    <name evidence="9" type="primary">xthA</name>
    <name evidence="9" type="ORF">GKIL_1098</name>
</gene>
<organism evidence="9 10">
    <name type="scientific">Gloeobacter kilaueensis (strain ATCC BAA-2537 / CCAP 1431/1 / ULC 316 / JS1)</name>
    <dbReference type="NCBI Taxonomy" id="1183438"/>
    <lineage>
        <taxon>Bacteria</taxon>
        <taxon>Bacillati</taxon>
        <taxon>Cyanobacteriota</taxon>
        <taxon>Cyanophyceae</taxon>
        <taxon>Gloeobacterales</taxon>
        <taxon>Gloeobacteraceae</taxon>
        <taxon>Gloeobacter</taxon>
    </lineage>
</organism>
<evidence type="ECO:0000256" key="3">
    <source>
        <dbReference type="ARBA" id="ARBA00022801"/>
    </source>
</evidence>
<sequence>MYSTYFNTTIFYRHLHSALTPGGDSLKSVNTLTVASWNVNSITVRLAQVIDWLNVHRPDVLCLQETKIPDERFPKAAIEAVGYQVVYSGQKAYNGVAILSRLPISQVRSSLPGDDETAQKRLIAATIAGIEVVNVYVPNGSEVGSEKFAYKLAWLERLYRWFERDFDPQGAVLLCGDFNIAPEARDVYDAQAVAGKVLFHPDEHAALARLQQWGLIDTLRIHTEEAGLFSWWDYRAAAFRRNLGMRIDQIWVSAPLAARCTAGWIDRQMRAADSPSDHVPVVASFEIDSEARDPGGSVLELESR</sequence>
<feature type="binding site" evidence="6">
    <location>
        <position position="65"/>
    </location>
    <ligand>
        <name>Mg(2+)</name>
        <dbReference type="ChEBI" id="CHEBI:18420"/>
        <label>1</label>
    </ligand>
</feature>
<dbReference type="PANTHER" id="PTHR43250">
    <property type="entry name" value="EXODEOXYRIBONUCLEASE III"/>
    <property type="match status" value="1"/>
</dbReference>
<evidence type="ECO:0000256" key="7">
    <source>
        <dbReference type="PIRSR" id="PIRSR604808-3"/>
    </source>
</evidence>
<keyword evidence="6" id="KW-0464">Manganese</keyword>
<feature type="site" description="Transition state stabilizer" evidence="7">
    <location>
        <position position="179"/>
    </location>
</feature>
<evidence type="ECO:0000313" key="10">
    <source>
        <dbReference type="Proteomes" id="UP000017396"/>
    </source>
</evidence>